<reference evidence="1" key="1">
    <citation type="submission" date="2017-05" db="UniProtKB">
        <authorList>
            <consortium name="EnsemblMetazoa"/>
        </authorList>
    </citation>
    <scope>IDENTIFICATION</scope>
</reference>
<dbReference type="EnsemblMetazoa" id="Aqu2.1.30724_001">
    <property type="protein sequence ID" value="Aqu2.1.30724_001"/>
    <property type="gene ID" value="Aqu2.1.30724"/>
</dbReference>
<organism evidence="1">
    <name type="scientific">Amphimedon queenslandica</name>
    <name type="common">Sponge</name>
    <dbReference type="NCBI Taxonomy" id="400682"/>
    <lineage>
        <taxon>Eukaryota</taxon>
        <taxon>Metazoa</taxon>
        <taxon>Porifera</taxon>
        <taxon>Demospongiae</taxon>
        <taxon>Heteroscleromorpha</taxon>
        <taxon>Haplosclerida</taxon>
        <taxon>Niphatidae</taxon>
        <taxon>Amphimedon</taxon>
    </lineage>
</organism>
<name>A0A1X7UT86_AMPQE</name>
<dbReference type="InParanoid" id="A0A1X7UT86"/>
<accession>A0A1X7UT86</accession>
<proteinExistence type="predicted"/>
<dbReference type="AlphaFoldDB" id="A0A1X7UT86"/>
<protein>
    <submittedName>
        <fullName evidence="1">Uncharacterized protein</fullName>
    </submittedName>
</protein>
<evidence type="ECO:0000313" key="1">
    <source>
        <dbReference type="EnsemblMetazoa" id="Aqu2.1.30724_001"/>
    </source>
</evidence>
<sequence length="51" mass="5591">MCMFSVNLSVPLTVPPVSVVPVIDGQIISLNISVNENFCIHLLNLVRLIID</sequence>